<dbReference type="OrthoDB" id="448400at2759"/>
<evidence type="ECO:0000256" key="1">
    <source>
        <dbReference type="SAM" id="MobiDB-lite"/>
    </source>
</evidence>
<sequence>MLMWMSATTWDEVDEVVHRAFSEGRATNRASEIHLADLVTNLSEISGVEWLGDSDGLPPSPCRGLARLECLTPRPFYLPDQEAAKAWLNVHAPAPEEGSPGSRSGPRSDEAEEGAEDRPADAKEELPEDAADQPLGNTQEHADEAAEPLEADLAEEASEEVCEDGAAEVPAQKEAAESSEAPGSADAEDEPEVVPAAEPVESSEVPPEDSVASETAPDEPLTAKVRVSIAFGEGLLSQEVMAS</sequence>
<reference evidence="2 3" key="1">
    <citation type="submission" date="2016-02" db="EMBL/GenBank/DDBJ databases">
        <title>Genome analysis of coral dinoflagellate symbionts highlights evolutionary adaptations to a symbiotic lifestyle.</title>
        <authorList>
            <person name="Aranda M."/>
            <person name="Li Y."/>
            <person name="Liew Y.J."/>
            <person name="Baumgarten S."/>
            <person name="Simakov O."/>
            <person name="Wilson M."/>
            <person name="Piel J."/>
            <person name="Ashoor H."/>
            <person name="Bougouffa S."/>
            <person name="Bajic V.B."/>
            <person name="Ryu T."/>
            <person name="Ravasi T."/>
            <person name="Bayer T."/>
            <person name="Micklem G."/>
            <person name="Kim H."/>
            <person name="Bhak J."/>
            <person name="Lajeunesse T.C."/>
            <person name="Voolstra C.R."/>
        </authorList>
    </citation>
    <scope>NUCLEOTIDE SEQUENCE [LARGE SCALE GENOMIC DNA]</scope>
    <source>
        <strain evidence="2 3">CCMP2467</strain>
    </source>
</reference>
<feature type="compositionally biased region" description="Acidic residues" evidence="1">
    <location>
        <begin position="145"/>
        <end position="166"/>
    </location>
</feature>
<comment type="caution">
    <text evidence="2">The sequence shown here is derived from an EMBL/GenBank/DDBJ whole genome shotgun (WGS) entry which is preliminary data.</text>
</comment>
<organism evidence="2 3">
    <name type="scientific">Symbiodinium microadriaticum</name>
    <name type="common">Dinoflagellate</name>
    <name type="synonym">Zooxanthella microadriatica</name>
    <dbReference type="NCBI Taxonomy" id="2951"/>
    <lineage>
        <taxon>Eukaryota</taxon>
        <taxon>Sar</taxon>
        <taxon>Alveolata</taxon>
        <taxon>Dinophyceae</taxon>
        <taxon>Suessiales</taxon>
        <taxon>Symbiodiniaceae</taxon>
        <taxon>Symbiodinium</taxon>
    </lineage>
</organism>
<keyword evidence="3" id="KW-1185">Reference proteome</keyword>
<name>A0A1Q9EM44_SYMMI</name>
<feature type="region of interest" description="Disordered" evidence="1">
    <location>
        <begin position="92"/>
        <end position="223"/>
    </location>
</feature>
<proteinExistence type="predicted"/>
<feature type="compositionally biased region" description="Basic and acidic residues" evidence="1">
    <location>
        <begin position="116"/>
        <end position="125"/>
    </location>
</feature>
<evidence type="ECO:0000313" key="2">
    <source>
        <dbReference type="EMBL" id="OLQ08421.1"/>
    </source>
</evidence>
<dbReference type="AlphaFoldDB" id="A0A1Q9EM44"/>
<feature type="compositionally biased region" description="Low complexity" evidence="1">
    <location>
        <begin position="193"/>
        <end position="214"/>
    </location>
</feature>
<protein>
    <submittedName>
        <fullName evidence="2">Uncharacterized protein</fullName>
    </submittedName>
</protein>
<accession>A0A1Q9EM44</accession>
<gene>
    <name evidence="2" type="ORF">AK812_SmicGene8075</name>
</gene>
<feature type="compositionally biased region" description="Low complexity" evidence="1">
    <location>
        <begin position="95"/>
        <end position="105"/>
    </location>
</feature>
<evidence type="ECO:0000313" key="3">
    <source>
        <dbReference type="Proteomes" id="UP000186817"/>
    </source>
</evidence>
<dbReference type="EMBL" id="LSRX01000118">
    <property type="protein sequence ID" value="OLQ08421.1"/>
    <property type="molecule type" value="Genomic_DNA"/>
</dbReference>
<dbReference type="Proteomes" id="UP000186817">
    <property type="component" value="Unassembled WGS sequence"/>
</dbReference>